<keyword evidence="3" id="KW-0804">Transcription</keyword>
<evidence type="ECO:0000256" key="4">
    <source>
        <dbReference type="SAM" id="MobiDB-lite"/>
    </source>
</evidence>
<dbReference type="PANTHER" id="PTHR33204">
    <property type="entry name" value="TRANSCRIPTIONAL REGULATOR, MARR FAMILY"/>
    <property type="match status" value="1"/>
</dbReference>
<name>A0A0D0LH84_VARPD</name>
<dbReference type="GO" id="GO:0003677">
    <property type="term" value="F:DNA binding"/>
    <property type="evidence" value="ECO:0007669"/>
    <property type="project" value="UniProtKB-KW"/>
</dbReference>
<organism evidence="6 7">
    <name type="scientific">Variovorax paradoxus</name>
    <dbReference type="NCBI Taxonomy" id="34073"/>
    <lineage>
        <taxon>Bacteria</taxon>
        <taxon>Pseudomonadati</taxon>
        <taxon>Pseudomonadota</taxon>
        <taxon>Betaproteobacteria</taxon>
        <taxon>Burkholderiales</taxon>
        <taxon>Comamonadaceae</taxon>
        <taxon>Variovorax</taxon>
    </lineage>
</organism>
<dbReference type="Gene3D" id="1.10.10.10">
    <property type="entry name" value="Winged helix-like DNA-binding domain superfamily/Winged helix DNA-binding domain"/>
    <property type="match status" value="1"/>
</dbReference>
<proteinExistence type="predicted"/>
<dbReference type="InterPro" id="IPR036388">
    <property type="entry name" value="WH-like_DNA-bd_sf"/>
</dbReference>
<dbReference type="InterPro" id="IPR002577">
    <property type="entry name" value="HTH_HxlR"/>
</dbReference>
<evidence type="ECO:0000256" key="1">
    <source>
        <dbReference type="ARBA" id="ARBA00023015"/>
    </source>
</evidence>
<dbReference type="PANTHER" id="PTHR33204:SF37">
    <property type="entry name" value="HTH-TYPE TRANSCRIPTIONAL REGULATOR YODB"/>
    <property type="match status" value="1"/>
</dbReference>
<dbReference type="Proteomes" id="UP000032067">
    <property type="component" value="Unassembled WGS sequence"/>
</dbReference>
<protein>
    <submittedName>
        <fullName evidence="6">HxlR family transcriptional regulator</fullName>
    </submittedName>
</protein>
<accession>A0A0D0LH84</accession>
<keyword evidence="1" id="KW-0805">Transcription regulation</keyword>
<dbReference type="InterPro" id="IPR036390">
    <property type="entry name" value="WH_DNA-bd_sf"/>
</dbReference>
<evidence type="ECO:0000256" key="3">
    <source>
        <dbReference type="ARBA" id="ARBA00023163"/>
    </source>
</evidence>
<dbReference type="EMBL" id="JXQQ01000048">
    <property type="protein sequence ID" value="KIQ28508.1"/>
    <property type="molecule type" value="Genomic_DNA"/>
</dbReference>
<keyword evidence="2" id="KW-0238">DNA-binding</keyword>
<feature type="domain" description="HTH hxlR-type" evidence="5">
    <location>
        <begin position="9"/>
        <end position="108"/>
    </location>
</feature>
<evidence type="ECO:0000259" key="5">
    <source>
        <dbReference type="PROSITE" id="PS51118"/>
    </source>
</evidence>
<evidence type="ECO:0000313" key="6">
    <source>
        <dbReference type="EMBL" id="KIQ28508.1"/>
    </source>
</evidence>
<dbReference type="RefSeq" id="WP_042580747.1">
    <property type="nucleotide sequence ID" value="NZ_JXQQ01000048.1"/>
</dbReference>
<dbReference type="SUPFAM" id="SSF46785">
    <property type="entry name" value="Winged helix' DNA-binding domain"/>
    <property type="match status" value="1"/>
</dbReference>
<evidence type="ECO:0000313" key="7">
    <source>
        <dbReference type="Proteomes" id="UP000032067"/>
    </source>
</evidence>
<comment type="caution">
    <text evidence="6">The sequence shown here is derived from an EMBL/GenBank/DDBJ whole genome shotgun (WGS) entry which is preliminary data.</text>
</comment>
<dbReference type="OrthoDB" id="9807069at2"/>
<gene>
    <name evidence="6" type="ORF">RT97_20510</name>
</gene>
<reference evidence="6 7" key="1">
    <citation type="submission" date="2014-12" db="EMBL/GenBank/DDBJ databases">
        <title>16Stimator: statistical estimation of ribosomal gene copy numbers from draft genome assemblies.</title>
        <authorList>
            <person name="Perisin M.A."/>
            <person name="Vetter M."/>
            <person name="Gilbert J.A."/>
            <person name="Bergelson J."/>
        </authorList>
    </citation>
    <scope>NUCLEOTIDE SEQUENCE [LARGE SCALE GENOMIC DNA]</scope>
    <source>
        <strain evidence="6 7">MEDvA23</strain>
    </source>
</reference>
<dbReference type="Pfam" id="PF01638">
    <property type="entry name" value="HxlR"/>
    <property type="match status" value="1"/>
</dbReference>
<evidence type="ECO:0000256" key="2">
    <source>
        <dbReference type="ARBA" id="ARBA00023125"/>
    </source>
</evidence>
<feature type="region of interest" description="Disordered" evidence="4">
    <location>
        <begin position="104"/>
        <end position="128"/>
    </location>
</feature>
<dbReference type="PROSITE" id="PS51118">
    <property type="entry name" value="HTH_HXLR"/>
    <property type="match status" value="1"/>
</dbReference>
<dbReference type="AlphaFoldDB" id="A0A0D0LH84"/>
<sequence length="146" mass="15957">MATQQKSLCPINLALEVFGDRWSLLIVRDMMFAGKRHFREFLQSEEGISSNILTERLGKLVEQGVLSKTNDPTHKQKAIYSLTPMGIDLLPVVTQIGIWGRRHTPATKESGAPAAALEKGGPPLQKKMQAALRKAHLGRANTASAA</sequence>